<dbReference type="STRING" id="290397.Adeh_0434"/>
<organism evidence="10 11">
    <name type="scientific">Anaeromyxobacter dehalogenans (strain 2CP-C)</name>
    <dbReference type="NCBI Taxonomy" id="290397"/>
    <lineage>
        <taxon>Bacteria</taxon>
        <taxon>Pseudomonadati</taxon>
        <taxon>Myxococcota</taxon>
        <taxon>Myxococcia</taxon>
        <taxon>Myxococcales</taxon>
        <taxon>Cystobacterineae</taxon>
        <taxon>Anaeromyxobacteraceae</taxon>
        <taxon>Anaeromyxobacter</taxon>
    </lineage>
</organism>
<dbReference type="Pfam" id="PF00149">
    <property type="entry name" value="Metallophos"/>
    <property type="match status" value="1"/>
</dbReference>
<feature type="domain" description="Nuclease SbcCD subunit D C-terminal" evidence="9">
    <location>
        <begin position="295"/>
        <end position="401"/>
    </location>
</feature>
<accession>Q2IN32</accession>
<dbReference type="GO" id="GO:0006310">
    <property type="term" value="P:DNA recombination"/>
    <property type="evidence" value="ECO:0007669"/>
    <property type="project" value="UniProtKB-KW"/>
</dbReference>
<dbReference type="Pfam" id="PF12320">
    <property type="entry name" value="SbcD_C"/>
    <property type="match status" value="1"/>
</dbReference>
<dbReference type="SUPFAM" id="SSF56300">
    <property type="entry name" value="Metallo-dependent phosphatases"/>
    <property type="match status" value="1"/>
</dbReference>
<dbReference type="GO" id="GO:0004519">
    <property type="term" value="F:endonuclease activity"/>
    <property type="evidence" value="ECO:0007669"/>
    <property type="project" value="UniProtKB-KW"/>
</dbReference>
<dbReference type="InterPro" id="IPR004843">
    <property type="entry name" value="Calcineurin-like_PHP"/>
</dbReference>
<dbReference type="KEGG" id="ade:Adeh_0434"/>
<evidence type="ECO:0000256" key="1">
    <source>
        <dbReference type="ARBA" id="ARBA00010555"/>
    </source>
</evidence>
<keyword evidence="7" id="KW-0233">DNA recombination</keyword>
<dbReference type="InterPro" id="IPR004593">
    <property type="entry name" value="SbcD"/>
</dbReference>
<keyword evidence="7" id="KW-0255">Endonuclease</keyword>
<keyword evidence="7" id="KW-0235">DNA replication</keyword>
<keyword evidence="4 7" id="KW-0540">Nuclease</keyword>
<dbReference type="eggNOG" id="COG0420">
    <property type="taxonomic scope" value="Bacteria"/>
</dbReference>
<dbReference type="GO" id="GO:0008408">
    <property type="term" value="F:3'-5' exonuclease activity"/>
    <property type="evidence" value="ECO:0007669"/>
    <property type="project" value="InterPro"/>
</dbReference>
<dbReference type="InterPro" id="IPR050535">
    <property type="entry name" value="DNA_Repair-Maintenance_Comp"/>
</dbReference>
<dbReference type="Gene3D" id="3.60.21.10">
    <property type="match status" value="1"/>
</dbReference>
<dbReference type="Proteomes" id="UP000001935">
    <property type="component" value="Chromosome"/>
</dbReference>
<name>Q2IN32_ANADE</name>
<dbReference type="EMBL" id="CP000251">
    <property type="protein sequence ID" value="ABC80210.1"/>
    <property type="molecule type" value="Genomic_DNA"/>
</dbReference>
<dbReference type="InterPro" id="IPR026843">
    <property type="entry name" value="SbcD_C"/>
</dbReference>
<evidence type="ECO:0000256" key="6">
    <source>
        <dbReference type="ARBA" id="ARBA00022839"/>
    </source>
</evidence>
<dbReference type="AlphaFoldDB" id="Q2IN32"/>
<evidence type="ECO:0000256" key="4">
    <source>
        <dbReference type="ARBA" id="ARBA00022722"/>
    </source>
</evidence>
<dbReference type="PANTHER" id="PTHR30337">
    <property type="entry name" value="COMPONENT OF ATP-DEPENDENT DSDNA EXONUCLEASE"/>
    <property type="match status" value="1"/>
</dbReference>
<evidence type="ECO:0000256" key="5">
    <source>
        <dbReference type="ARBA" id="ARBA00022801"/>
    </source>
</evidence>
<reference evidence="10 11" key="1">
    <citation type="submission" date="2006-01" db="EMBL/GenBank/DDBJ databases">
        <title>Complete sequence of Anaeromyxobacter dehalogenans 2CP-C.</title>
        <authorList>
            <consortium name="US DOE Joint Genome Institute"/>
            <person name="Copeland A."/>
            <person name="Lucas S."/>
            <person name="Lapidus A."/>
            <person name="Barry K."/>
            <person name="Detter J.C."/>
            <person name="Glavina T."/>
            <person name="Hammon N."/>
            <person name="Israni S."/>
            <person name="Pitluck S."/>
            <person name="Brettin T."/>
            <person name="Bruce D."/>
            <person name="Han C."/>
            <person name="Tapia R."/>
            <person name="Gilna P."/>
            <person name="Kiss H."/>
            <person name="Schmutz J."/>
            <person name="Larimer F."/>
            <person name="Land M."/>
            <person name="Kyrpides N."/>
            <person name="Anderson I."/>
            <person name="Sanford R.A."/>
            <person name="Ritalahti K.M."/>
            <person name="Thomas H.S."/>
            <person name="Kirby J.R."/>
            <person name="Zhulin I.B."/>
            <person name="Loeffler F.E."/>
            <person name="Richardson P."/>
        </authorList>
    </citation>
    <scope>NUCLEOTIDE SEQUENCE [LARGE SCALE GENOMIC DNA]</scope>
    <source>
        <strain evidence="10 11">2CP-C</strain>
    </source>
</reference>
<dbReference type="InterPro" id="IPR041796">
    <property type="entry name" value="Mre11_N"/>
</dbReference>
<evidence type="ECO:0000313" key="11">
    <source>
        <dbReference type="Proteomes" id="UP000001935"/>
    </source>
</evidence>
<dbReference type="PANTHER" id="PTHR30337:SF0">
    <property type="entry name" value="NUCLEASE SBCCD SUBUNIT D"/>
    <property type="match status" value="1"/>
</dbReference>
<proteinExistence type="inferred from homology"/>
<comment type="similarity">
    <text evidence="1 7">Belongs to the SbcD family.</text>
</comment>
<evidence type="ECO:0000259" key="8">
    <source>
        <dbReference type="Pfam" id="PF00149"/>
    </source>
</evidence>
<sequence>MSDRRVSSMASVALRILHTADWHLGHALHGVDRGPEHERFVAWLLDTAEAEAVDAVIVAGDVFDAANPPAGAQALWYRFLAEAWRRLPRLQLVVVGGNHDSASRLDAVDPLLREMGRLHVVGGVPRGGAGAPDLEKLLVPLEDAAGRRAAWVAAVPYLRAADLGAGAADADAAEATRRFYAAALERARARRAPGEALLATGHLYAVGGKTSELSERRLAVGNQAAVPADAFPADLAYVALGHLHLAQAVGGRETVRYSGSALPLSFGERGYRHGVVVADLDGEAVRAQRVLRVPRFVELVSVPDGEAPAPLPEVLAALEALPARGEGPDALRPLLEVKVRLERPEPALRALLDQALAGKEARLVRIATTLAGTGRALGDGERRALGDLVPEDVFRRKYDADYGGPPPDALLEAFRALLQEVESEEGAR</sequence>
<evidence type="ECO:0000259" key="9">
    <source>
        <dbReference type="Pfam" id="PF12320"/>
    </source>
</evidence>
<dbReference type="InterPro" id="IPR029052">
    <property type="entry name" value="Metallo-depent_PP-like"/>
</dbReference>
<evidence type="ECO:0000313" key="10">
    <source>
        <dbReference type="EMBL" id="ABC80210.1"/>
    </source>
</evidence>
<dbReference type="HOGENOM" id="CLU_038045_2_1_7"/>
<evidence type="ECO:0000256" key="2">
    <source>
        <dbReference type="ARBA" id="ARBA00011322"/>
    </source>
</evidence>
<comment type="subunit">
    <text evidence="2 7">Heterodimer of SbcC and SbcD.</text>
</comment>
<dbReference type="CDD" id="cd00840">
    <property type="entry name" value="MPP_Mre11_N"/>
    <property type="match status" value="1"/>
</dbReference>
<keyword evidence="5 7" id="KW-0378">Hydrolase</keyword>
<keyword evidence="6 7" id="KW-0269">Exonuclease</keyword>
<evidence type="ECO:0000256" key="7">
    <source>
        <dbReference type="RuleBase" id="RU363069"/>
    </source>
</evidence>
<gene>
    <name evidence="7" type="primary">sbcD</name>
    <name evidence="10" type="ordered locus">Adeh_0434</name>
</gene>
<dbReference type="NCBIfam" id="TIGR00619">
    <property type="entry name" value="sbcd"/>
    <property type="match status" value="1"/>
</dbReference>
<evidence type="ECO:0000256" key="3">
    <source>
        <dbReference type="ARBA" id="ARBA00013365"/>
    </source>
</evidence>
<feature type="domain" description="Calcineurin-like phosphoesterase" evidence="8">
    <location>
        <begin position="14"/>
        <end position="106"/>
    </location>
</feature>
<comment type="function">
    <text evidence="7">SbcCD cleaves DNA hairpin structures. These structures can inhibit DNA replication and are intermediates in certain DNA recombination reactions. The complex acts as a 3'-&gt;5' double strand exonuclease that can open hairpins. It also has a 5' single-strand endonuclease activity.</text>
</comment>
<dbReference type="GO" id="GO:0006260">
    <property type="term" value="P:DNA replication"/>
    <property type="evidence" value="ECO:0007669"/>
    <property type="project" value="UniProtKB-KW"/>
</dbReference>
<protein>
    <recommendedName>
        <fullName evidence="3 7">Nuclease SbcCD subunit D</fullName>
    </recommendedName>
</protein>